<dbReference type="PRINTS" id="PR00326">
    <property type="entry name" value="GTP1OBG"/>
</dbReference>
<dbReference type="EMBL" id="FRFE01000005">
    <property type="protein sequence ID" value="SHO46250.1"/>
    <property type="molecule type" value="Genomic_DNA"/>
</dbReference>
<keyword evidence="4 6" id="KW-0067">ATP-binding</keyword>
<keyword evidence="3 6" id="KW-0547">Nucleotide-binding</keyword>
<dbReference type="RefSeq" id="WP_073612731.1">
    <property type="nucleotide sequence ID" value="NZ_FRFE01000005.1"/>
</dbReference>
<evidence type="ECO:0000313" key="9">
    <source>
        <dbReference type="EMBL" id="SHO46250.1"/>
    </source>
</evidence>
<comment type="function">
    <text evidence="6">ATPase that binds to both the 70S ribosome and the 50S ribosomal subunit in a nucleotide-independent manner.</text>
</comment>
<name>A0A1M7Y384_9BACT</name>
<dbReference type="GO" id="GO:0043023">
    <property type="term" value="F:ribosomal large subunit binding"/>
    <property type="evidence" value="ECO:0007669"/>
    <property type="project" value="UniProtKB-UniRule"/>
</dbReference>
<dbReference type="InterPro" id="IPR013029">
    <property type="entry name" value="YchF_C"/>
</dbReference>
<dbReference type="PANTHER" id="PTHR23305:SF18">
    <property type="entry name" value="OBG-TYPE G DOMAIN-CONTAINING PROTEIN"/>
    <property type="match status" value="1"/>
</dbReference>
<dbReference type="NCBIfam" id="TIGR00092">
    <property type="entry name" value="redox-regulated ATPase YchF"/>
    <property type="match status" value="1"/>
</dbReference>
<dbReference type="PROSITE" id="PS51880">
    <property type="entry name" value="TGS"/>
    <property type="match status" value="1"/>
</dbReference>
<dbReference type="FunFam" id="1.10.150.300:FF:000001">
    <property type="entry name" value="Ribosome-binding ATPase YchF"/>
    <property type="match status" value="1"/>
</dbReference>
<comment type="similarity">
    <text evidence="6">Belongs to the TRAFAC class OBG-HflX-like GTPase superfamily. OBG GTPase family. YchF/OLA1 subfamily.</text>
</comment>
<dbReference type="InterPro" id="IPR006073">
    <property type="entry name" value="GTP-bd"/>
</dbReference>
<evidence type="ECO:0000256" key="6">
    <source>
        <dbReference type="HAMAP-Rule" id="MF_00944"/>
    </source>
</evidence>
<dbReference type="GO" id="GO:0016887">
    <property type="term" value="F:ATP hydrolysis activity"/>
    <property type="evidence" value="ECO:0007669"/>
    <property type="project" value="UniProtKB-UniRule"/>
</dbReference>
<dbReference type="GO" id="GO:0046872">
    <property type="term" value="F:metal ion binding"/>
    <property type="evidence" value="ECO:0007669"/>
    <property type="project" value="UniProtKB-KW"/>
</dbReference>
<evidence type="ECO:0000259" key="7">
    <source>
        <dbReference type="PROSITE" id="PS51710"/>
    </source>
</evidence>
<comment type="cofactor">
    <cofactor evidence="1">
        <name>Mg(2+)</name>
        <dbReference type="ChEBI" id="CHEBI:18420"/>
    </cofactor>
</comment>
<dbReference type="CDD" id="cd01900">
    <property type="entry name" value="YchF"/>
    <property type="match status" value="1"/>
</dbReference>
<proteinExistence type="inferred from homology"/>
<dbReference type="FunFam" id="3.10.20.30:FF:000001">
    <property type="entry name" value="Ribosome-binding ATPase YchF"/>
    <property type="match status" value="1"/>
</dbReference>
<dbReference type="InterPro" id="IPR012676">
    <property type="entry name" value="TGS-like"/>
</dbReference>
<dbReference type="CDD" id="cd04867">
    <property type="entry name" value="TGS_YchF_OLA1"/>
    <property type="match status" value="1"/>
</dbReference>
<feature type="domain" description="OBG-type G" evidence="7">
    <location>
        <begin position="3"/>
        <end position="258"/>
    </location>
</feature>
<organism evidence="9 10">
    <name type="scientific">Desulfopila aestuarii DSM 18488</name>
    <dbReference type="NCBI Taxonomy" id="1121416"/>
    <lineage>
        <taxon>Bacteria</taxon>
        <taxon>Pseudomonadati</taxon>
        <taxon>Thermodesulfobacteriota</taxon>
        <taxon>Desulfobulbia</taxon>
        <taxon>Desulfobulbales</taxon>
        <taxon>Desulfocapsaceae</taxon>
        <taxon>Desulfopila</taxon>
    </lineage>
</organism>
<dbReference type="InterPro" id="IPR023192">
    <property type="entry name" value="TGS-like_dom_sf"/>
</dbReference>
<sequence>MGFRCGIVGLPNVGKSTIFNALTAAGIDAENYPFCTIEPNVGVVPVPDGRLDVLADIAKTRKKINTQMEFVDIAGLVKGASKGEGLGNQFLGHIRQVEAIVHVIRCFEDDNIVHVEGSVDPNRDREVITMELIMADLDSVDKRLKKAQSMAKSGDKGLKAQAEFLERLQALLDSGQPARKMVLQGEAEERLMKELSLLTAKPVLYVANVTEDDVVEGNDFVRRLEQAARDEGASVVVIAGSIEQELSRLSPEEQQEFLQDIGMTEPGLNRLIKAGYDLLGLQTFFTVGEKETRAWTVPVGSRAPQAAGRIHTDFEHGFIRAEVIAYDHFVNCKGENGAKEKGLMRVEGKEYVVADGDCMHFRFNV</sequence>
<evidence type="ECO:0000256" key="4">
    <source>
        <dbReference type="ARBA" id="ARBA00022840"/>
    </source>
</evidence>
<dbReference type="PIRSF" id="PIRSF006641">
    <property type="entry name" value="CHP00092"/>
    <property type="match status" value="1"/>
</dbReference>
<dbReference type="SUPFAM" id="SSF81271">
    <property type="entry name" value="TGS-like"/>
    <property type="match status" value="1"/>
</dbReference>
<dbReference type="OrthoDB" id="9810373at2"/>
<dbReference type="Gene3D" id="1.10.150.300">
    <property type="entry name" value="TGS-like domain"/>
    <property type="match status" value="1"/>
</dbReference>
<dbReference type="InterPro" id="IPR027417">
    <property type="entry name" value="P-loop_NTPase"/>
</dbReference>
<dbReference type="GO" id="GO:0005737">
    <property type="term" value="C:cytoplasm"/>
    <property type="evidence" value="ECO:0007669"/>
    <property type="project" value="TreeGrafter"/>
</dbReference>
<evidence type="ECO:0000256" key="1">
    <source>
        <dbReference type="ARBA" id="ARBA00001946"/>
    </source>
</evidence>
<dbReference type="InterPro" id="IPR004396">
    <property type="entry name" value="ATPase_YchF/OLA1"/>
</dbReference>
<dbReference type="HAMAP" id="MF_00944">
    <property type="entry name" value="YchF_OLA1_ATPase"/>
    <property type="match status" value="1"/>
</dbReference>
<dbReference type="InterPro" id="IPR031167">
    <property type="entry name" value="G_OBG"/>
</dbReference>
<dbReference type="Proteomes" id="UP000184603">
    <property type="component" value="Unassembled WGS sequence"/>
</dbReference>
<dbReference type="AlphaFoldDB" id="A0A1M7Y384"/>
<dbReference type="InterPro" id="IPR012675">
    <property type="entry name" value="Beta-grasp_dom_sf"/>
</dbReference>
<dbReference type="Gene3D" id="3.40.50.300">
    <property type="entry name" value="P-loop containing nucleotide triphosphate hydrolases"/>
    <property type="match status" value="1"/>
</dbReference>
<gene>
    <name evidence="6" type="primary">ychF</name>
    <name evidence="9" type="ORF">SAMN02745220_01389</name>
</gene>
<accession>A0A1M7Y384</accession>
<keyword evidence="2" id="KW-0479">Metal-binding</keyword>
<dbReference type="InterPro" id="IPR041706">
    <property type="entry name" value="YchF_N"/>
</dbReference>
<dbReference type="STRING" id="1121416.SAMN02745220_01389"/>
<dbReference type="Pfam" id="PF01926">
    <property type="entry name" value="MMR_HSR1"/>
    <property type="match status" value="1"/>
</dbReference>
<dbReference type="Gene3D" id="3.10.20.30">
    <property type="match status" value="1"/>
</dbReference>
<evidence type="ECO:0000313" key="10">
    <source>
        <dbReference type="Proteomes" id="UP000184603"/>
    </source>
</evidence>
<dbReference type="SUPFAM" id="SSF52540">
    <property type="entry name" value="P-loop containing nucleoside triphosphate hydrolases"/>
    <property type="match status" value="1"/>
</dbReference>
<evidence type="ECO:0000256" key="5">
    <source>
        <dbReference type="ARBA" id="ARBA00022842"/>
    </source>
</evidence>
<evidence type="ECO:0000256" key="3">
    <source>
        <dbReference type="ARBA" id="ARBA00022741"/>
    </source>
</evidence>
<keyword evidence="5" id="KW-0460">Magnesium</keyword>
<dbReference type="PROSITE" id="PS51710">
    <property type="entry name" value="G_OBG"/>
    <property type="match status" value="1"/>
</dbReference>
<feature type="domain" description="TGS" evidence="8">
    <location>
        <begin position="280"/>
        <end position="363"/>
    </location>
</feature>
<dbReference type="GO" id="GO:0005524">
    <property type="term" value="F:ATP binding"/>
    <property type="evidence" value="ECO:0007669"/>
    <property type="project" value="UniProtKB-UniRule"/>
</dbReference>
<dbReference type="InterPro" id="IPR004095">
    <property type="entry name" value="TGS"/>
</dbReference>
<dbReference type="Pfam" id="PF06071">
    <property type="entry name" value="YchF-GTPase_C"/>
    <property type="match status" value="1"/>
</dbReference>
<reference evidence="9 10" key="1">
    <citation type="submission" date="2016-12" db="EMBL/GenBank/DDBJ databases">
        <authorList>
            <person name="Song W.-J."/>
            <person name="Kurnit D.M."/>
        </authorList>
    </citation>
    <scope>NUCLEOTIDE SEQUENCE [LARGE SCALE GENOMIC DNA]</scope>
    <source>
        <strain evidence="9 10">DSM 18488</strain>
    </source>
</reference>
<protein>
    <recommendedName>
        <fullName evidence="6">Ribosome-binding ATPase YchF</fullName>
    </recommendedName>
</protein>
<evidence type="ECO:0000259" key="8">
    <source>
        <dbReference type="PROSITE" id="PS51880"/>
    </source>
</evidence>
<feature type="binding site" evidence="6">
    <location>
        <begin position="12"/>
        <end position="17"/>
    </location>
    <ligand>
        <name>ATP</name>
        <dbReference type="ChEBI" id="CHEBI:30616"/>
    </ligand>
</feature>
<keyword evidence="10" id="KW-1185">Reference proteome</keyword>
<dbReference type="GO" id="GO:0005525">
    <property type="term" value="F:GTP binding"/>
    <property type="evidence" value="ECO:0007669"/>
    <property type="project" value="InterPro"/>
</dbReference>
<dbReference type="PANTHER" id="PTHR23305">
    <property type="entry name" value="OBG GTPASE FAMILY"/>
    <property type="match status" value="1"/>
</dbReference>
<evidence type="ECO:0000256" key="2">
    <source>
        <dbReference type="ARBA" id="ARBA00022723"/>
    </source>
</evidence>